<dbReference type="EMBL" id="CP151657">
    <property type="protein sequence ID" value="WZP17292.1"/>
    <property type="molecule type" value="Genomic_DNA"/>
</dbReference>
<evidence type="ECO:0008006" key="3">
    <source>
        <dbReference type="Google" id="ProtNLM"/>
    </source>
</evidence>
<accession>A0ABZ2ZZK0</accession>
<gene>
    <name evidence="1" type="ORF">AAE021_06975</name>
</gene>
<dbReference type="Proteomes" id="UP001448858">
    <property type="component" value="Chromosome"/>
</dbReference>
<keyword evidence="2" id="KW-1185">Reference proteome</keyword>
<dbReference type="RefSeq" id="WP_342024890.1">
    <property type="nucleotide sequence ID" value="NZ_CP151657.1"/>
</dbReference>
<name>A0ABZ2ZZK0_9MICC</name>
<evidence type="ECO:0000313" key="1">
    <source>
        <dbReference type="EMBL" id="WZP17292.1"/>
    </source>
</evidence>
<protein>
    <recommendedName>
        <fullName evidence="3">Restriction endonuclease type IV Mrr domain-containing protein</fullName>
    </recommendedName>
</protein>
<proteinExistence type="predicted"/>
<evidence type="ECO:0000313" key="2">
    <source>
        <dbReference type="Proteomes" id="UP001448858"/>
    </source>
</evidence>
<reference evidence="1 2" key="1">
    <citation type="submission" date="2024-04" db="EMBL/GenBank/DDBJ databases">
        <title>Arthrobacter sp. from Plains bison fecal sample.</title>
        <authorList>
            <person name="Ruzzini A."/>
        </authorList>
    </citation>
    <scope>NUCLEOTIDE SEQUENCE [LARGE SCALE GENOMIC DNA]</scope>
    <source>
        <strain evidence="1 2">EINP1</strain>
    </source>
</reference>
<sequence length="205" mass="21894">MTIRTLQRLSEDASTDVQKAACAGVIDVLTANISDAAMKQGQEETATSQGERESPALSALNSYVKSNRGTPAASAIAEGLVYGNSVLKELISLSWQDPKIKIIRSDSGAVDEGFDAIADVDGQQVAVLIKASKNGESRHLQELRNRRVHLGQTMANTPVLLISPSPPNNELSALGILATQWRGPEDTAALAVDIRRASRLIRPPE</sequence>
<organism evidence="1 2">
    <name type="scientific">Arthrobacter citreus</name>
    <dbReference type="NCBI Taxonomy" id="1670"/>
    <lineage>
        <taxon>Bacteria</taxon>
        <taxon>Bacillati</taxon>
        <taxon>Actinomycetota</taxon>
        <taxon>Actinomycetes</taxon>
        <taxon>Micrococcales</taxon>
        <taxon>Micrococcaceae</taxon>
        <taxon>Arthrobacter</taxon>
    </lineage>
</organism>